<sequence>MKTTFVGHAAVLVETKSLRILSDPWWQGPCFGAQWWVYPKPSLDAVDAAPVDYIYISHGHADHLHLGTLRRFPKTTKVLVSDTLDLTPSLTRAGFEVIEVGQDEEVDLGDGVKCRIIPTYADDTLMALSDGDEVSLNLNDALHASPGYIQDSIVARLKQLYPSIDYVFCGYGIASHFPNCYVIPGKDNAKTAIERQKHFNRQWARIVNELNPRFGFPFAADVAFLEKDLFWANEPTHNGERPTDYYATAYPGSRTEVVDIGPGFVIEDGKITNDTRFHDVKESDLKAIFEREIEKVNTHQPVDEDFVDYLREQLLERLEICRPYLVEYSGDYRFLVIIRGAESAIEICKTGKSIELATRKLADLDRQSYDVILTTQSSYLRRTLSSDFGHETLFVGSGCIFEYTTREKAEQNLHREMLPLLNNRTVPPRSRFGDQPKLMYQLKQGVKKAIGRVDEDLYDLKRWTVFS</sequence>
<dbReference type="Pfam" id="PF12706">
    <property type="entry name" value="Lactamase_B_2"/>
    <property type="match status" value="1"/>
</dbReference>
<dbReference type="InterPro" id="IPR036866">
    <property type="entry name" value="RibonucZ/Hydroxyglut_hydro"/>
</dbReference>
<keyword evidence="3" id="KW-1185">Reference proteome</keyword>
<dbReference type="GO" id="GO:0016787">
    <property type="term" value="F:hydrolase activity"/>
    <property type="evidence" value="ECO:0007669"/>
    <property type="project" value="UniProtKB-KW"/>
</dbReference>
<dbReference type="Gene3D" id="3.60.15.10">
    <property type="entry name" value="Ribonuclease Z/Hydroxyacylglutathione hydrolase-like"/>
    <property type="match status" value="1"/>
</dbReference>
<dbReference type="PANTHER" id="PTHR15032">
    <property type="entry name" value="N-ACYL-PHOSPHATIDYLETHANOLAMINE-HYDROLYZING PHOSPHOLIPASE D"/>
    <property type="match status" value="1"/>
</dbReference>
<dbReference type="PANTHER" id="PTHR15032:SF4">
    <property type="entry name" value="N-ACYL-PHOSPHATIDYLETHANOLAMINE-HYDROLYZING PHOSPHOLIPASE D"/>
    <property type="match status" value="1"/>
</dbReference>
<dbReference type="InterPro" id="IPR001279">
    <property type="entry name" value="Metallo-B-lactamas"/>
</dbReference>
<reference evidence="2 3" key="1">
    <citation type="submission" date="2019-06" db="EMBL/GenBank/DDBJ databases">
        <title>Whole genome sequence for Rhodospirillaceae sp. R148.</title>
        <authorList>
            <person name="Wang G."/>
        </authorList>
    </citation>
    <scope>NUCLEOTIDE SEQUENCE [LARGE SCALE GENOMIC DNA]</scope>
    <source>
        <strain evidence="2 3">R148</strain>
    </source>
</reference>
<dbReference type="OrthoDB" id="9769355at2"/>
<organism evidence="2 3">
    <name type="scientific">Denitrobaculum tricleocarpae</name>
    <dbReference type="NCBI Taxonomy" id="2591009"/>
    <lineage>
        <taxon>Bacteria</taxon>
        <taxon>Pseudomonadati</taxon>
        <taxon>Pseudomonadota</taxon>
        <taxon>Alphaproteobacteria</taxon>
        <taxon>Rhodospirillales</taxon>
        <taxon>Rhodospirillaceae</taxon>
        <taxon>Denitrobaculum</taxon>
    </lineage>
</organism>
<accession>A0A545TGB4</accession>
<feature type="domain" description="Metallo-beta-lactamase" evidence="1">
    <location>
        <begin position="19"/>
        <end position="123"/>
    </location>
</feature>
<protein>
    <submittedName>
        <fullName evidence="2">MBL fold metallo-hydrolase</fullName>
    </submittedName>
</protein>
<dbReference type="GO" id="GO:0005737">
    <property type="term" value="C:cytoplasm"/>
    <property type="evidence" value="ECO:0007669"/>
    <property type="project" value="TreeGrafter"/>
</dbReference>
<gene>
    <name evidence="2" type="ORF">FKG95_21800</name>
</gene>
<dbReference type="SUPFAM" id="SSF56281">
    <property type="entry name" value="Metallo-hydrolase/oxidoreductase"/>
    <property type="match status" value="1"/>
</dbReference>
<comment type="caution">
    <text evidence="2">The sequence shown here is derived from an EMBL/GenBank/DDBJ whole genome shotgun (WGS) entry which is preliminary data.</text>
</comment>
<dbReference type="EMBL" id="VHSH01000008">
    <property type="protein sequence ID" value="TQV76269.1"/>
    <property type="molecule type" value="Genomic_DNA"/>
</dbReference>
<dbReference type="AlphaFoldDB" id="A0A545TGB4"/>
<dbReference type="Proteomes" id="UP000315252">
    <property type="component" value="Unassembled WGS sequence"/>
</dbReference>
<keyword evidence="2" id="KW-0378">Hydrolase</keyword>
<evidence type="ECO:0000259" key="1">
    <source>
        <dbReference type="Pfam" id="PF12706"/>
    </source>
</evidence>
<evidence type="ECO:0000313" key="2">
    <source>
        <dbReference type="EMBL" id="TQV76269.1"/>
    </source>
</evidence>
<dbReference type="RefSeq" id="WP_142898532.1">
    <property type="nucleotide sequence ID" value="NZ_ML660059.1"/>
</dbReference>
<name>A0A545TGB4_9PROT</name>
<proteinExistence type="predicted"/>
<evidence type="ECO:0000313" key="3">
    <source>
        <dbReference type="Proteomes" id="UP000315252"/>
    </source>
</evidence>